<gene>
    <name evidence="2" type="ORF">HF861_04850</name>
</gene>
<name>A0A7X9NI21_9FIRM</name>
<proteinExistence type="predicted"/>
<dbReference type="Pfam" id="PF19554">
    <property type="entry name" value="DUF6077"/>
    <property type="match status" value="1"/>
</dbReference>
<feature type="transmembrane region" description="Helical" evidence="1">
    <location>
        <begin position="169"/>
        <end position="191"/>
    </location>
</feature>
<dbReference type="Proteomes" id="UP000540014">
    <property type="component" value="Unassembled WGS sequence"/>
</dbReference>
<evidence type="ECO:0000256" key="1">
    <source>
        <dbReference type="SAM" id="Phobius"/>
    </source>
</evidence>
<evidence type="ECO:0000313" key="2">
    <source>
        <dbReference type="EMBL" id="NME44211.1"/>
    </source>
</evidence>
<dbReference type="RefSeq" id="WP_168965117.1">
    <property type="nucleotide sequence ID" value="NZ_JABAFR010000009.1"/>
</dbReference>
<feature type="transmembrane region" description="Helical" evidence="1">
    <location>
        <begin position="63"/>
        <end position="84"/>
    </location>
</feature>
<accession>A0A7X9NI21</accession>
<reference evidence="2 3" key="1">
    <citation type="submission" date="2020-04" db="EMBL/GenBank/DDBJ databases">
        <authorList>
            <person name="Hitch T.C.A."/>
            <person name="Wylensek D."/>
            <person name="Clavel T."/>
        </authorList>
    </citation>
    <scope>NUCLEOTIDE SEQUENCE [LARGE SCALE GENOMIC DNA]</scope>
    <source>
        <strain evidence="2 3">BSM-383-APC-22F</strain>
    </source>
</reference>
<comment type="caution">
    <text evidence="2">The sequence shown here is derived from an EMBL/GenBank/DDBJ whole genome shotgun (WGS) entry which is preliminary data.</text>
</comment>
<feature type="transmembrane region" description="Helical" evidence="1">
    <location>
        <begin position="6"/>
        <end position="25"/>
    </location>
</feature>
<keyword evidence="1" id="KW-0472">Membrane</keyword>
<feature type="transmembrane region" description="Helical" evidence="1">
    <location>
        <begin position="105"/>
        <end position="124"/>
    </location>
</feature>
<dbReference type="InterPro" id="IPR045723">
    <property type="entry name" value="DUF6077"/>
</dbReference>
<evidence type="ECO:0000313" key="3">
    <source>
        <dbReference type="Proteomes" id="UP000540014"/>
    </source>
</evidence>
<protein>
    <submittedName>
        <fullName evidence="2">Uncharacterized protein</fullName>
    </submittedName>
</protein>
<keyword evidence="1" id="KW-1133">Transmembrane helix</keyword>
<feature type="transmembrane region" description="Helical" evidence="1">
    <location>
        <begin position="37"/>
        <end position="57"/>
    </location>
</feature>
<dbReference type="EMBL" id="JABAFR010000009">
    <property type="protein sequence ID" value="NME44211.1"/>
    <property type="molecule type" value="Genomic_DNA"/>
</dbReference>
<organism evidence="2 3">
    <name type="scientific">Faecalicoccus pleomorphus</name>
    <dbReference type="NCBI Taxonomy" id="1323"/>
    <lineage>
        <taxon>Bacteria</taxon>
        <taxon>Bacillati</taxon>
        <taxon>Bacillota</taxon>
        <taxon>Erysipelotrichia</taxon>
        <taxon>Erysipelotrichales</taxon>
        <taxon>Erysipelotrichaceae</taxon>
        <taxon>Faecalicoccus</taxon>
    </lineage>
</organism>
<sequence>MISFLIITIFFLVVSFCTGYLLSMFKNIEWSWALKISFGFLINIGLFQIISVPFMYFELSFSPLFWITILYCLLIIIVSIVIFWKNRKCINFDVKNLFKDYQKKDIIIGLLCIITIFLQIYVVICYQHTDIDDSFYLAQVNTVLHTNSLQKIDAASGIGMFGLSADYQLVSYEVLLAVFIKLFNITTLIISKKPGNTGISRDIRTEFTTDLLLSD</sequence>
<dbReference type="AlphaFoldDB" id="A0A7X9NI21"/>
<keyword evidence="1" id="KW-0812">Transmembrane</keyword>